<evidence type="ECO:0000313" key="2">
    <source>
        <dbReference type="Proteomes" id="UP000249057"/>
    </source>
</evidence>
<protein>
    <submittedName>
        <fullName evidence="1">Uncharacterized protein</fullName>
    </submittedName>
</protein>
<sequence>LLSLPLELVLRIFFYLPLASQPCFALTCKPLYNCFTYVLKDEALCFPRLLKNLNPLISLNQKHVVRNQFLLLLENRCWRYCAACLKLHPQKEFPRR</sequence>
<proteinExistence type="predicted"/>
<feature type="non-terminal residue" evidence="1">
    <location>
        <position position="1"/>
    </location>
</feature>
<name>A0ACD1G4E7_9EURO</name>
<dbReference type="Proteomes" id="UP000249057">
    <property type="component" value="Unassembled WGS sequence"/>
</dbReference>
<dbReference type="EMBL" id="KZ825356">
    <property type="protein sequence ID" value="RAH44117.1"/>
    <property type="molecule type" value="Genomic_DNA"/>
</dbReference>
<gene>
    <name evidence="1" type="ORF">BO95DRAFT_328514</name>
</gene>
<organism evidence="1 2">
    <name type="scientific">Aspergillus brunneoviolaceus CBS 621.78</name>
    <dbReference type="NCBI Taxonomy" id="1450534"/>
    <lineage>
        <taxon>Eukaryota</taxon>
        <taxon>Fungi</taxon>
        <taxon>Dikarya</taxon>
        <taxon>Ascomycota</taxon>
        <taxon>Pezizomycotina</taxon>
        <taxon>Eurotiomycetes</taxon>
        <taxon>Eurotiomycetidae</taxon>
        <taxon>Eurotiales</taxon>
        <taxon>Aspergillaceae</taxon>
        <taxon>Aspergillus</taxon>
        <taxon>Aspergillus subgen. Circumdati</taxon>
    </lineage>
</organism>
<evidence type="ECO:0000313" key="1">
    <source>
        <dbReference type="EMBL" id="RAH44117.1"/>
    </source>
</evidence>
<accession>A0ACD1G4E7</accession>
<feature type="non-terminal residue" evidence="1">
    <location>
        <position position="96"/>
    </location>
</feature>
<reference evidence="1" key="1">
    <citation type="submission" date="2018-02" db="EMBL/GenBank/DDBJ databases">
        <title>The genomes of Aspergillus section Nigri reveals drivers in fungal speciation.</title>
        <authorList>
            <consortium name="DOE Joint Genome Institute"/>
            <person name="Vesth T.C."/>
            <person name="Nybo J."/>
            <person name="Theobald S."/>
            <person name="Brandl J."/>
            <person name="Frisvad J.C."/>
            <person name="Nielsen K.F."/>
            <person name="Lyhne E.K."/>
            <person name="Kogle M.E."/>
            <person name="Kuo A."/>
            <person name="Riley R."/>
            <person name="Clum A."/>
            <person name="Nolan M."/>
            <person name="Lipzen A."/>
            <person name="Salamov A."/>
            <person name="Henrissat B."/>
            <person name="Wiebenga A."/>
            <person name="De vries R.P."/>
            <person name="Grigoriev I.V."/>
            <person name="Mortensen U.H."/>
            <person name="Andersen M.R."/>
            <person name="Baker S.E."/>
        </authorList>
    </citation>
    <scope>NUCLEOTIDE SEQUENCE</scope>
    <source>
        <strain evidence="1">CBS 621.78</strain>
    </source>
</reference>
<keyword evidence="2" id="KW-1185">Reference proteome</keyword>